<dbReference type="CDD" id="cd00060">
    <property type="entry name" value="FHA"/>
    <property type="match status" value="1"/>
</dbReference>
<evidence type="ECO:0000256" key="2">
    <source>
        <dbReference type="ARBA" id="ARBA00022741"/>
    </source>
</evidence>
<dbReference type="AlphaFoldDB" id="A0A6F8YTI9"/>
<protein>
    <submittedName>
        <fullName evidence="9">Cell division protein FtsK</fullName>
    </submittedName>
</protein>
<reference evidence="9 10" key="1">
    <citation type="submission" date="2020-03" db="EMBL/GenBank/DDBJ databases">
        <title>Whole genome shotgun sequence of Phytohabitans suffuscus NBRC 105367.</title>
        <authorList>
            <person name="Komaki H."/>
            <person name="Tamura T."/>
        </authorList>
    </citation>
    <scope>NUCLEOTIDE SEQUENCE [LARGE SCALE GENOMIC DNA]</scope>
    <source>
        <strain evidence="9 10">NBRC 105367</strain>
    </source>
</reference>
<feature type="domain" description="FHA" evidence="7">
    <location>
        <begin position="108"/>
        <end position="157"/>
    </location>
</feature>
<dbReference type="SMART" id="SM00240">
    <property type="entry name" value="FHA"/>
    <property type="match status" value="1"/>
</dbReference>
<dbReference type="PANTHER" id="PTHR22683:SF1">
    <property type="entry name" value="TYPE VII SECRETION SYSTEM PROTEIN ESSC"/>
    <property type="match status" value="1"/>
</dbReference>
<dbReference type="GO" id="GO:0003677">
    <property type="term" value="F:DNA binding"/>
    <property type="evidence" value="ECO:0007669"/>
    <property type="project" value="InterPro"/>
</dbReference>
<keyword evidence="6" id="KW-1133">Transmembrane helix</keyword>
<dbReference type="Gene3D" id="3.40.50.300">
    <property type="entry name" value="P-loop containing nucleotide triphosphate hydrolases"/>
    <property type="match status" value="3"/>
</dbReference>
<dbReference type="GO" id="GO:0051301">
    <property type="term" value="P:cell division"/>
    <property type="evidence" value="ECO:0007669"/>
    <property type="project" value="UniProtKB-KW"/>
</dbReference>
<evidence type="ECO:0000256" key="5">
    <source>
        <dbReference type="SAM" id="MobiDB-lite"/>
    </source>
</evidence>
<keyword evidence="9" id="KW-0131">Cell cycle</keyword>
<dbReference type="KEGG" id="psuu:Psuf_067830"/>
<feature type="transmembrane region" description="Helical" evidence="6">
    <location>
        <begin position="234"/>
        <end position="267"/>
    </location>
</feature>
<dbReference type="PROSITE" id="PS50901">
    <property type="entry name" value="FTSK"/>
    <property type="match status" value="2"/>
</dbReference>
<dbReference type="PROSITE" id="PS50006">
    <property type="entry name" value="FHA_DOMAIN"/>
    <property type="match status" value="1"/>
</dbReference>
<feature type="region of interest" description="Disordered" evidence="5">
    <location>
        <begin position="865"/>
        <end position="903"/>
    </location>
</feature>
<keyword evidence="6" id="KW-0472">Membrane</keyword>
<dbReference type="InterPro" id="IPR008984">
    <property type="entry name" value="SMAD_FHA_dom_sf"/>
</dbReference>
<dbReference type="GO" id="GO:0005524">
    <property type="term" value="F:ATP binding"/>
    <property type="evidence" value="ECO:0007669"/>
    <property type="project" value="UniProtKB-UniRule"/>
</dbReference>
<accession>A0A6F8YTI9</accession>
<evidence type="ECO:0000259" key="8">
    <source>
        <dbReference type="PROSITE" id="PS50901"/>
    </source>
</evidence>
<dbReference type="Proteomes" id="UP000503011">
    <property type="component" value="Chromosome"/>
</dbReference>
<evidence type="ECO:0000256" key="3">
    <source>
        <dbReference type="ARBA" id="ARBA00022840"/>
    </source>
</evidence>
<dbReference type="InterPro" id="IPR002543">
    <property type="entry name" value="FtsK_dom"/>
</dbReference>
<keyword evidence="6" id="KW-0812">Transmembrane</keyword>
<dbReference type="Pfam" id="PF16697">
    <property type="entry name" value="Yop-YscD_cpl"/>
    <property type="match status" value="1"/>
</dbReference>
<feature type="domain" description="FtsK" evidence="8">
    <location>
        <begin position="970"/>
        <end position="1114"/>
    </location>
</feature>
<gene>
    <name evidence="9" type="ORF">Psuf_067830</name>
</gene>
<keyword evidence="1" id="KW-0597">Phosphoprotein</keyword>
<feature type="binding site" evidence="4">
    <location>
        <begin position="657"/>
        <end position="664"/>
    </location>
    <ligand>
        <name>ATP</name>
        <dbReference type="ChEBI" id="CHEBI:30616"/>
    </ligand>
</feature>
<feature type="domain" description="FtsK" evidence="8">
    <location>
        <begin position="639"/>
        <end position="827"/>
    </location>
</feature>
<evidence type="ECO:0000256" key="4">
    <source>
        <dbReference type="PROSITE-ProRule" id="PRU00289"/>
    </source>
</evidence>
<evidence type="ECO:0000313" key="9">
    <source>
        <dbReference type="EMBL" id="BCB89470.1"/>
    </source>
</evidence>
<keyword evidence="3 4" id="KW-0067">ATP-binding</keyword>
<keyword evidence="10" id="KW-1185">Reference proteome</keyword>
<name>A0A6F8YTI9_9ACTN</name>
<keyword evidence="9" id="KW-0132">Cell division</keyword>
<dbReference type="InterPro" id="IPR050206">
    <property type="entry name" value="FtsK/SpoIIIE/SftA"/>
</dbReference>
<dbReference type="Gene3D" id="2.60.200.20">
    <property type="match status" value="1"/>
</dbReference>
<dbReference type="SUPFAM" id="SSF52540">
    <property type="entry name" value="P-loop containing nucleoside triphosphate hydrolases"/>
    <property type="match status" value="2"/>
</dbReference>
<evidence type="ECO:0000313" key="10">
    <source>
        <dbReference type="Proteomes" id="UP000503011"/>
    </source>
</evidence>
<sequence length="1114" mass="116656">MMEMLLVVTDGRGTDRDVLVGVDPRTPVAELAQALAGATGVAGGPGISVERTGADLAPDEPVGRTGLLLGDRVRLTGTGAAPPATFEVEVTGGAGAGRRLPLAAGASIQVGRDADCDLTLDDERVSRRHLHIGAGSRTVEITDLGSSNGTDLDGVRVSGTVTARPGQVIALGSTTLTIRLVEPVTAEAAMTAADGRLAFAAPPRIQRPQPAAVVGLPQPPQEPPPRRIPMMASLLPVVLGVVMAYFMGPIMLLFAAMGPVLLLGTVWEDKRTGRREYAAARRRFDDDMAAIEERLAGTHAALVEARRAAAPDLATLSDRVRALRPSLWERRPTDRDFAVLRIGASDMPSRLRLDGDAGGTATPEAQRVEQALRAYATDPDVPVDVDLRVTGVLGVTGEEPRRSALLRWLLVQSCVLASPRDLAVVVLAPADGGGWAWSRWLPHTETLVAGIPGARSTAFDVDDGRAVFTLVDDLLQQRRTLVERAGASGGPWRPQLLLVLPGGIPVARSALSRVLAEGPALGVTAIVGAPAATQLPGECRAVVSVAAGDGTSVTLSATGDTVPGIVADGITLDHAADLARRLAPVRDISAASGTAEVPRRVLMLDLLAMPAPTAGTVEKRWAQHSGGAALGAPVGAGAAGPITVDLRRDGPHGLTAGTTGAGKSELLQSMIGAFAASYPANRLTFVLIDYKGGAAFKDCVDLPHTVGFFTDLDSHLASRALVSLNAELRRREHILGAYGAKDLIELEQRQPAAAPANLFIVIDEFAFLKKEVPEFVAGVVDIAQRGRSLGVHLMLATQRPTGVIDDNIRANTNLRIALRVADDGDSNDLLDRPDAARIPKSLPGRGLVRTGHNEVTVFQSAYGNSRSVGTGARRQPTTAVLAPPSSGLRAAPTSGGQPVADDRPTDLQRLVAAVREAHVRSGVPDQPRPWLEPLAALVTLAELAAQEPPPAHGALSAPVGLLDQPRAQAQRPWWLDLSGQGHLLIYGTGGAGKTQTLRTLAAALAGRLAATDLHLYGMDFAGGGLRALTALPQCGGVVTADERDRIDRLLAMLDATVARRRERFGALGVASLDEFRASTGEPMPYIVVLFDGYGAFHNAYLNVDRGSRSTRSPA</sequence>
<evidence type="ECO:0000256" key="1">
    <source>
        <dbReference type="ARBA" id="ARBA00022553"/>
    </source>
</evidence>
<dbReference type="CDD" id="cd01127">
    <property type="entry name" value="TrwB_TraG_TraD_VirD4"/>
    <property type="match status" value="1"/>
</dbReference>
<dbReference type="InterPro" id="IPR032030">
    <property type="entry name" value="YscD_cytoplasmic_dom"/>
</dbReference>
<evidence type="ECO:0000259" key="7">
    <source>
        <dbReference type="PROSITE" id="PS50006"/>
    </source>
</evidence>
<dbReference type="InterPro" id="IPR027417">
    <property type="entry name" value="P-loop_NTPase"/>
</dbReference>
<feature type="binding site" evidence="4">
    <location>
        <begin position="987"/>
        <end position="994"/>
    </location>
    <ligand>
        <name>ATP</name>
        <dbReference type="ChEBI" id="CHEBI:30616"/>
    </ligand>
</feature>
<dbReference type="SUPFAM" id="SSF49879">
    <property type="entry name" value="SMAD/FHA domain"/>
    <property type="match status" value="1"/>
</dbReference>
<evidence type="ECO:0000256" key="6">
    <source>
        <dbReference type="SAM" id="Phobius"/>
    </source>
</evidence>
<organism evidence="9 10">
    <name type="scientific">Phytohabitans suffuscus</name>
    <dbReference type="NCBI Taxonomy" id="624315"/>
    <lineage>
        <taxon>Bacteria</taxon>
        <taxon>Bacillati</taxon>
        <taxon>Actinomycetota</taxon>
        <taxon>Actinomycetes</taxon>
        <taxon>Micromonosporales</taxon>
        <taxon>Micromonosporaceae</taxon>
    </lineage>
</organism>
<proteinExistence type="predicted"/>
<dbReference type="EMBL" id="AP022871">
    <property type="protein sequence ID" value="BCB89470.1"/>
    <property type="molecule type" value="Genomic_DNA"/>
</dbReference>
<dbReference type="PANTHER" id="PTHR22683">
    <property type="entry name" value="SPORULATION PROTEIN RELATED"/>
    <property type="match status" value="1"/>
</dbReference>
<dbReference type="InterPro" id="IPR000253">
    <property type="entry name" value="FHA_dom"/>
</dbReference>
<dbReference type="Pfam" id="PF01580">
    <property type="entry name" value="FtsK_SpoIIIE"/>
    <property type="match status" value="2"/>
</dbReference>
<reference evidence="9 10" key="2">
    <citation type="submission" date="2020-03" db="EMBL/GenBank/DDBJ databases">
        <authorList>
            <person name="Ichikawa N."/>
            <person name="Kimura A."/>
            <person name="Kitahashi Y."/>
            <person name="Uohara A."/>
        </authorList>
    </citation>
    <scope>NUCLEOTIDE SEQUENCE [LARGE SCALE GENOMIC DNA]</scope>
    <source>
        <strain evidence="9 10">NBRC 105367</strain>
    </source>
</reference>
<keyword evidence="2 4" id="KW-0547">Nucleotide-binding</keyword>